<keyword evidence="2" id="KW-0645">Protease</keyword>
<feature type="domain" description="PPPDE" evidence="4">
    <location>
        <begin position="4"/>
        <end position="146"/>
    </location>
</feature>
<dbReference type="GO" id="GO:0006508">
    <property type="term" value="P:proteolysis"/>
    <property type="evidence" value="ECO:0007669"/>
    <property type="project" value="UniProtKB-KW"/>
</dbReference>
<dbReference type="OrthoDB" id="21221at2759"/>
<evidence type="ECO:0000259" key="4">
    <source>
        <dbReference type="PROSITE" id="PS51858"/>
    </source>
</evidence>
<dbReference type="Proteomes" id="UP001153709">
    <property type="component" value="Chromosome 2"/>
</dbReference>
<dbReference type="InterPro" id="IPR042266">
    <property type="entry name" value="PPPDE_sf"/>
</dbReference>
<dbReference type="PANTHER" id="PTHR12378">
    <property type="entry name" value="DESUMOYLATING ISOPEPTIDASE"/>
    <property type="match status" value="1"/>
</dbReference>
<evidence type="ECO:0000256" key="2">
    <source>
        <dbReference type="ARBA" id="ARBA00022670"/>
    </source>
</evidence>
<dbReference type="Gene3D" id="3.90.1720.30">
    <property type="entry name" value="PPPDE domains"/>
    <property type="match status" value="1"/>
</dbReference>
<dbReference type="PANTHER" id="PTHR12378:SF7">
    <property type="entry name" value="DESUMOYLATING ISOPEPTIDASE 1"/>
    <property type="match status" value="1"/>
</dbReference>
<keyword evidence="6" id="KW-1185">Reference proteome</keyword>
<name>A0A9P0DY36_DIABA</name>
<protein>
    <recommendedName>
        <fullName evidence="4">PPPDE domain-containing protein</fullName>
    </recommendedName>
</protein>
<dbReference type="EMBL" id="OU898277">
    <property type="protein sequence ID" value="CAH1259519.1"/>
    <property type="molecule type" value="Genomic_DNA"/>
</dbReference>
<dbReference type="InterPro" id="IPR008580">
    <property type="entry name" value="PPPDE_dom"/>
</dbReference>
<organism evidence="5 6">
    <name type="scientific">Diabrotica balteata</name>
    <name type="common">Banded cucumber beetle</name>
    <dbReference type="NCBI Taxonomy" id="107213"/>
    <lineage>
        <taxon>Eukaryota</taxon>
        <taxon>Metazoa</taxon>
        <taxon>Ecdysozoa</taxon>
        <taxon>Arthropoda</taxon>
        <taxon>Hexapoda</taxon>
        <taxon>Insecta</taxon>
        <taxon>Pterygota</taxon>
        <taxon>Neoptera</taxon>
        <taxon>Endopterygota</taxon>
        <taxon>Coleoptera</taxon>
        <taxon>Polyphaga</taxon>
        <taxon>Cucujiformia</taxon>
        <taxon>Chrysomeloidea</taxon>
        <taxon>Chrysomelidae</taxon>
        <taxon>Galerucinae</taxon>
        <taxon>Diabroticina</taxon>
        <taxon>Diabroticites</taxon>
        <taxon>Diabrotica</taxon>
    </lineage>
</organism>
<proteinExistence type="inferred from homology"/>
<gene>
    <name evidence="5" type="ORF">DIABBA_LOCUS2781</name>
</gene>
<evidence type="ECO:0000256" key="1">
    <source>
        <dbReference type="ARBA" id="ARBA00008140"/>
    </source>
</evidence>
<evidence type="ECO:0000256" key="3">
    <source>
        <dbReference type="ARBA" id="ARBA00022801"/>
    </source>
</evidence>
<sequence length="545" mass="61768">MSTNKVELYIYDLSQGMAAIISPTIIGKKIDGIWHTSIVIYNREYFFGSRGVESCNSGTTALGRPLRVEVLGETQVPYTVFIDYLKGLSESSYAGNTYSLLHHNCNNFSQDIAQFLCGTSIPKYILDLPNEVLNTSLGPSFFALVSQLENSARPIREEQTSSIKETSPDFEQLNSQIEEARYNSFLLEQRRKSIKDKIAKKEKKREKKRKKILESGGVLPPELRDNVTMADTEAVNGQTQLPSDQALAMEEEERREEEAKKKARDPPIVYKDIIDVKAEFDALVALIDGKLTPEEQRATEELQQYMIGDEGSWALSDGFLDFVGRLLNDPQLSVDVRVKTVNVLAMAALKDDVILVLHQDRKDHVLMNYAFEIDRLSIQEQEAIAVFMANMFENLSSSEWLLYISEWSYNNQQTSNIRVTTKVAVHSLLSDSPVLQDRGSAIIHNLACKEKFRNFRIRQRFPKGSLSKVFDDVAVELTMALLQYFNSKPPEEQLFRCLKALAKFVQVSTQEVPQLIQMIGPDPRSFKGTSERIDVLVDQIAAKLR</sequence>
<comment type="similarity">
    <text evidence="1">Belongs to the DeSI family.</text>
</comment>
<dbReference type="PROSITE" id="PS51858">
    <property type="entry name" value="PPPDE"/>
    <property type="match status" value="1"/>
</dbReference>
<dbReference type="AlphaFoldDB" id="A0A9P0DY36"/>
<keyword evidence="3" id="KW-0378">Hydrolase</keyword>
<reference evidence="5" key="1">
    <citation type="submission" date="2022-01" db="EMBL/GenBank/DDBJ databases">
        <authorList>
            <person name="King R."/>
        </authorList>
    </citation>
    <scope>NUCLEOTIDE SEQUENCE</scope>
</reference>
<dbReference type="SMART" id="SM01179">
    <property type="entry name" value="DUF862"/>
    <property type="match status" value="1"/>
</dbReference>
<dbReference type="Pfam" id="PF05903">
    <property type="entry name" value="Peptidase_C97"/>
    <property type="match status" value="1"/>
</dbReference>
<dbReference type="GO" id="GO:0070646">
    <property type="term" value="P:protein modification by small protein removal"/>
    <property type="evidence" value="ECO:0007669"/>
    <property type="project" value="TreeGrafter"/>
</dbReference>
<dbReference type="GO" id="GO:0008233">
    <property type="term" value="F:peptidase activity"/>
    <property type="evidence" value="ECO:0007669"/>
    <property type="project" value="UniProtKB-KW"/>
</dbReference>
<evidence type="ECO:0000313" key="5">
    <source>
        <dbReference type="EMBL" id="CAH1259519.1"/>
    </source>
</evidence>
<accession>A0A9P0DY36</accession>
<evidence type="ECO:0000313" key="6">
    <source>
        <dbReference type="Proteomes" id="UP001153709"/>
    </source>
</evidence>